<dbReference type="Proteomes" id="UP000230423">
    <property type="component" value="Unassembled WGS sequence"/>
</dbReference>
<evidence type="ECO:0000313" key="1">
    <source>
        <dbReference type="EMBL" id="PIO54874.1"/>
    </source>
</evidence>
<dbReference type="AlphaFoldDB" id="A0A2G9TAB5"/>
<dbReference type="EMBL" id="KZ391514">
    <property type="protein sequence ID" value="PIO54874.1"/>
    <property type="molecule type" value="Genomic_DNA"/>
</dbReference>
<gene>
    <name evidence="1" type="ORF">TELCIR_23751</name>
</gene>
<organism evidence="1 2">
    <name type="scientific">Teladorsagia circumcincta</name>
    <name type="common">Brown stomach worm</name>
    <name type="synonym">Ostertagia circumcincta</name>
    <dbReference type="NCBI Taxonomy" id="45464"/>
    <lineage>
        <taxon>Eukaryota</taxon>
        <taxon>Metazoa</taxon>
        <taxon>Ecdysozoa</taxon>
        <taxon>Nematoda</taxon>
        <taxon>Chromadorea</taxon>
        <taxon>Rhabditida</taxon>
        <taxon>Rhabditina</taxon>
        <taxon>Rhabditomorpha</taxon>
        <taxon>Strongyloidea</taxon>
        <taxon>Trichostrongylidae</taxon>
        <taxon>Teladorsagia</taxon>
    </lineage>
</organism>
<name>A0A2G9TAB5_TELCI</name>
<accession>A0A2G9TAB5</accession>
<proteinExistence type="predicted"/>
<reference evidence="1 2" key="1">
    <citation type="submission" date="2015-09" db="EMBL/GenBank/DDBJ databases">
        <title>Draft genome of the parasitic nematode Teladorsagia circumcincta isolate WARC Sus (inbred).</title>
        <authorList>
            <person name="Mitreva M."/>
        </authorList>
    </citation>
    <scope>NUCLEOTIDE SEQUENCE [LARGE SCALE GENOMIC DNA]</scope>
    <source>
        <strain evidence="1 2">S</strain>
    </source>
</reference>
<feature type="non-terminal residue" evidence="1">
    <location>
        <position position="84"/>
    </location>
</feature>
<protein>
    <submittedName>
        <fullName evidence="1">Uncharacterized protein</fullName>
    </submittedName>
</protein>
<dbReference type="OrthoDB" id="6358729at2759"/>
<evidence type="ECO:0000313" key="2">
    <source>
        <dbReference type="Proteomes" id="UP000230423"/>
    </source>
</evidence>
<dbReference type="Gene3D" id="1.20.1070.10">
    <property type="entry name" value="Rhodopsin 7-helix transmembrane proteins"/>
    <property type="match status" value="1"/>
</dbReference>
<keyword evidence="2" id="KW-1185">Reference proteome</keyword>
<sequence>MKLSAQAFPDITPCCRDCSKGIKLPPPLEHKVTICVISVDRYLAVTRPLRYKSLVTKTKSICFAGNEIRYLAHSVVFAFFLPAS</sequence>
<dbReference type="SUPFAM" id="SSF81321">
    <property type="entry name" value="Family A G protein-coupled receptor-like"/>
    <property type="match status" value="1"/>
</dbReference>